<dbReference type="EMBL" id="JAMYWD010000004">
    <property type="protein sequence ID" value="KAJ4974095.1"/>
    <property type="molecule type" value="Genomic_DNA"/>
</dbReference>
<dbReference type="PANTHER" id="PTHR45418:SF1">
    <property type="entry name" value="CANCER_TESTIS ANTIGEN 55"/>
    <property type="match status" value="1"/>
</dbReference>
<evidence type="ECO:0008006" key="6">
    <source>
        <dbReference type="Google" id="ProtNLM"/>
    </source>
</evidence>
<feature type="compositionally biased region" description="Low complexity" evidence="3">
    <location>
        <begin position="336"/>
        <end position="358"/>
    </location>
</feature>
<protein>
    <recommendedName>
        <fullName evidence="6">RNA helicase SDE3</fullName>
    </recommendedName>
</protein>
<keyword evidence="2" id="KW-0963">Cytoplasm</keyword>
<dbReference type="InterPro" id="IPR027417">
    <property type="entry name" value="P-loop_NTPase"/>
</dbReference>
<feature type="compositionally biased region" description="Pro residues" evidence="3">
    <location>
        <begin position="251"/>
        <end position="274"/>
    </location>
</feature>
<reference evidence="4" key="1">
    <citation type="journal article" date="2023" name="Plant J.">
        <title>The genome of the king protea, Protea cynaroides.</title>
        <authorList>
            <person name="Chang J."/>
            <person name="Duong T.A."/>
            <person name="Schoeman C."/>
            <person name="Ma X."/>
            <person name="Roodt D."/>
            <person name="Barker N."/>
            <person name="Li Z."/>
            <person name="Van de Peer Y."/>
            <person name="Mizrachi E."/>
        </authorList>
    </citation>
    <scope>NUCLEOTIDE SEQUENCE</scope>
    <source>
        <tissue evidence="4">Young leaves</tissue>
    </source>
</reference>
<dbReference type="OrthoDB" id="6513042at2759"/>
<evidence type="ECO:0000313" key="5">
    <source>
        <dbReference type="Proteomes" id="UP001141806"/>
    </source>
</evidence>
<keyword evidence="5" id="KW-1185">Reference proteome</keyword>
<feature type="region of interest" description="Disordered" evidence="3">
    <location>
        <begin position="336"/>
        <end position="454"/>
    </location>
</feature>
<feature type="compositionally biased region" description="Basic and acidic residues" evidence="3">
    <location>
        <begin position="280"/>
        <end position="307"/>
    </location>
</feature>
<evidence type="ECO:0000256" key="2">
    <source>
        <dbReference type="ARBA" id="ARBA00022490"/>
    </source>
</evidence>
<comment type="subcellular location">
    <subcellularLocation>
        <location evidence="1">Cytoplasm</location>
    </subcellularLocation>
</comment>
<accession>A0A9Q0QVY4</accession>
<evidence type="ECO:0000313" key="4">
    <source>
        <dbReference type="EMBL" id="KAJ4974095.1"/>
    </source>
</evidence>
<feature type="compositionally biased region" description="Polar residues" evidence="3">
    <location>
        <begin position="120"/>
        <end position="137"/>
    </location>
</feature>
<proteinExistence type="predicted"/>
<name>A0A9Q0QVY4_9MAGN</name>
<feature type="region of interest" description="Disordered" evidence="3">
    <location>
        <begin position="232"/>
        <end position="322"/>
    </location>
</feature>
<feature type="compositionally biased region" description="Polar residues" evidence="3">
    <location>
        <begin position="379"/>
        <end position="394"/>
    </location>
</feature>
<feature type="compositionally biased region" description="Polar residues" evidence="3">
    <location>
        <begin position="153"/>
        <end position="183"/>
    </location>
</feature>
<feature type="region of interest" description="Disordered" evidence="3">
    <location>
        <begin position="109"/>
        <end position="201"/>
    </location>
</feature>
<sequence length="961" mass="107199">MVSQARRRTTFLHLDPFKEQRKMCFREILRCILGSEEDDRRYSLAPSSDIRRKYNHHDIIFKSSSSYDTRAVTGRTNRDDWNWGSVNSISYGSVKTSPVNPPTVSSISYGSVKKSPVNPPTVTQTPFRLRPNHSTPKVTHKQICLPPSPPSTPSVHQNNPVDSAINGKSTIINEQRTSKSSPAKGNEGTRTPSTLAPPPTAAFSKYASGSFLSSYESVKSPVNPTTVNSISYGSVKKSPVNPPSVTQTPLRLPPSPSPPKVTPKPICLPPPPSPYVLGKKPVDSAVDGKRTIKAEQEAIKSSQEKGNKGARTPHNLAPAPLASFSKHSSEAFVICSSRSPQSSSKLVLSSSGPISSASKATPASLKAPPCFRGPHPSASKPTLSLSPSPFQNDPISVVGEDTKRLISTASGPSSSELFPSPSPSKTDTTNLPKKKKSVQVRGGKTPTFAKNEDKQNLVQLPSFPHSLPPVTNSPQSSPKLPPFRDEFPSAYKGTPSPSTKTNPVRVRKGTTLTYEIPKDIKNLIKRDIVPNVLKEPLSPRTYKDYFATLLYAEDFYIEKWSKFCLENVTLELEEASVYNKSKKNKSLNDNYEYDEQIFVVFEINLIPERRPFLLSRDFVFLRPAGKEVDPFKGILHRVVKGKQGLAEFNDYHHVKRDIVLAEFGDDFHIQHSPEFKYDVSFSFNRVCLKRSHQAIAAATNLLFQNFLFPDQISRTSIFFPPFIPSRQNLDWDQISAVRHILRLRGSPPYLIDGPLALINYPLSLIKEEYLSRTGLIIREAVLQIYKFSPDCRILVSATTNKTCDRLAKSLDDEILKLDMFRANAAFRERDDVSNENILHLCQYEEECFTCPPLEELKNFKVIFSTFVSSFRLHNKGLPAGHFSHIFMVDASSAMEPEALVLITSLVDENTKVVVTGSSRDSCKWVRSDIARRYGLKKSYFQRLLESEPYCCSNDSMFVTHL</sequence>
<evidence type="ECO:0000256" key="3">
    <source>
        <dbReference type="SAM" id="MobiDB-lite"/>
    </source>
</evidence>
<dbReference type="Gene3D" id="3.40.50.300">
    <property type="entry name" value="P-loop containing nucleotide triphosphate hydrolases"/>
    <property type="match status" value="1"/>
</dbReference>
<evidence type="ECO:0000256" key="1">
    <source>
        <dbReference type="ARBA" id="ARBA00004496"/>
    </source>
</evidence>
<comment type="caution">
    <text evidence="4">The sequence shown here is derived from an EMBL/GenBank/DDBJ whole genome shotgun (WGS) entry which is preliminary data.</text>
</comment>
<dbReference type="Proteomes" id="UP001141806">
    <property type="component" value="Unassembled WGS sequence"/>
</dbReference>
<gene>
    <name evidence="4" type="ORF">NE237_007269</name>
</gene>
<dbReference type="GO" id="GO:0005737">
    <property type="term" value="C:cytoplasm"/>
    <property type="evidence" value="ECO:0007669"/>
    <property type="project" value="UniProtKB-SubCell"/>
</dbReference>
<dbReference type="PANTHER" id="PTHR45418">
    <property type="entry name" value="CANCER/TESTIS ANTIGEN 55"/>
    <property type="match status" value="1"/>
</dbReference>
<organism evidence="4 5">
    <name type="scientific">Protea cynaroides</name>
    <dbReference type="NCBI Taxonomy" id="273540"/>
    <lineage>
        <taxon>Eukaryota</taxon>
        <taxon>Viridiplantae</taxon>
        <taxon>Streptophyta</taxon>
        <taxon>Embryophyta</taxon>
        <taxon>Tracheophyta</taxon>
        <taxon>Spermatophyta</taxon>
        <taxon>Magnoliopsida</taxon>
        <taxon>Proteales</taxon>
        <taxon>Proteaceae</taxon>
        <taxon>Protea</taxon>
    </lineage>
</organism>
<dbReference type="AlphaFoldDB" id="A0A9Q0QVY4"/>
<feature type="compositionally biased region" description="Low complexity" evidence="3">
    <location>
        <begin position="410"/>
        <end position="419"/>
    </location>
</feature>